<keyword evidence="2" id="KW-0812">Transmembrane</keyword>
<feature type="compositionally biased region" description="Low complexity" evidence="1">
    <location>
        <begin position="803"/>
        <end position="817"/>
    </location>
</feature>
<keyword evidence="4" id="KW-1185">Reference proteome</keyword>
<feature type="compositionally biased region" description="Acidic residues" evidence="1">
    <location>
        <begin position="757"/>
        <end position="768"/>
    </location>
</feature>
<feature type="compositionally biased region" description="Basic and acidic residues" evidence="1">
    <location>
        <begin position="792"/>
        <end position="802"/>
    </location>
</feature>
<keyword evidence="2" id="KW-1133">Transmembrane helix</keyword>
<evidence type="ECO:0000256" key="1">
    <source>
        <dbReference type="SAM" id="MobiDB-lite"/>
    </source>
</evidence>
<name>A0A9X1HUG8_9BACT</name>
<accession>A0A9X1HUG8</accession>
<dbReference type="Proteomes" id="UP001139409">
    <property type="component" value="Unassembled WGS sequence"/>
</dbReference>
<feature type="compositionally biased region" description="Low complexity" evidence="1">
    <location>
        <begin position="727"/>
        <end position="736"/>
    </location>
</feature>
<feature type="transmembrane region" description="Helical" evidence="2">
    <location>
        <begin position="157"/>
        <end position="176"/>
    </location>
</feature>
<reference evidence="3" key="1">
    <citation type="submission" date="2021-09" db="EMBL/GenBank/DDBJ databases">
        <title>Fulvivirga sp. isolated from coastal sediment.</title>
        <authorList>
            <person name="Yu H."/>
        </authorList>
    </citation>
    <scope>NUCLEOTIDE SEQUENCE</scope>
    <source>
        <strain evidence="3">1062</strain>
    </source>
</reference>
<organism evidence="3 4">
    <name type="scientific">Fulvivirga sedimenti</name>
    <dbReference type="NCBI Taxonomy" id="2879465"/>
    <lineage>
        <taxon>Bacteria</taxon>
        <taxon>Pseudomonadati</taxon>
        <taxon>Bacteroidota</taxon>
        <taxon>Cytophagia</taxon>
        <taxon>Cytophagales</taxon>
        <taxon>Fulvivirgaceae</taxon>
        <taxon>Fulvivirga</taxon>
    </lineage>
</organism>
<dbReference type="EMBL" id="JAIXNE010000006">
    <property type="protein sequence ID" value="MCA6078519.1"/>
    <property type="molecule type" value="Genomic_DNA"/>
</dbReference>
<feature type="transmembrane region" description="Helical" evidence="2">
    <location>
        <begin position="57"/>
        <end position="76"/>
    </location>
</feature>
<proteinExistence type="predicted"/>
<evidence type="ECO:0000313" key="3">
    <source>
        <dbReference type="EMBL" id="MCA6078519.1"/>
    </source>
</evidence>
<feature type="region of interest" description="Disordered" evidence="1">
    <location>
        <begin position="1081"/>
        <end position="1104"/>
    </location>
</feature>
<evidence type="ECO:0000313" key="4">
    <source>
        <dbReference type="Proteomes" id="UP001139409"/>
    </source>
</evidence>
<feature type="compositionally biased region" description="Low complexity" evidence="1">
    <location>
        <begin position="975"/>
        <end position="990"/>
    </location>
</feature>
<evidence type="ECO:0008006" key="5">
    <source>
        <dbReference type="Google" id="ProtNLM"/>
    </source>
</evidence>
<feature type="region of interest" description="Disordered" evidence="1">
    <location>
        <begin position="964"/>
        <end position="990"/>
    </location>
</feature>
<feature type="compositionally biased region" description="Basic and acidic residues" evidence="1">
    <location>
        <begin position="678"/>
        <end position="726"/>
    </location>
</feature>
<protein>
    <recommendedName>
        <fullName evidence="5">DUF4175 domain-containing protein</fullName>
    </recommendedName>
</protein>
<evidence type="ECO:0000256" key="2">
    <source>
        <dbReference type="SAM" id="Phobius"/>
    </source>
</evidence>
<feature type="compositionally biased region" description="Basic and acidic residues" evidence="1">
    <location>
        <begin position="742"/>
        <end position="756"/>
    </location>
</feature>
<feature type="region of interest" description="Disordered" evidence="1">
    <location>
        <begin position="567"/>
        <end position="587"/>
    </location>
</feature>
<dbReference type="RefSeq" id="WP_225699377.1">
    <property type="nucleotide sequence ID" value="NZ_JAIXNE010000006.1"/>
</dbReference>
<comment type="caution">
    <text evidence="3">The sequence shown here is derived from an EMBL/GenBank/DDBJ whole genome shotgun (WGS) entry which is preliminary data.</text>
</comment>
<feature type="transmembrane region" description="Helical" evidence="2">
    <location>
        <begin position="20"/>
        <end position="45"/>
    </location>
</feature>
<dbReference type="AlphaFoldDB" id="A0A9X1HUG8"/>
<keyword evidence="2" id="KW-0472">Membrane</keyword>
<sequence length="1152" mass="134205">MEPRNTHINQKIQQYKRRYYYRLLLQGLMLGAGILLSIFVFVILLEALFHFSSVIRGILLFGLIGTFIFVCVKYLGTPALVLSGLKSGMSETEAASRIGKYFPGVGDKLLNLLQLQQQANGSRELAEAGILQKLEGVKGLQFTEAVDFSKNKPYVKYAVVPAVVLIAVAIISPSLIPDSTNRILRFTQEFVPEAPFAFTIENNLLRAFRNEDFELAFRLEGQNIPDHAYLIDKDRRIKLFPDASGTYRYTYRKIQSDRQFAIEAAGFTSSSNEIDVVDRPDLLGFDVTLTYPPYLNRKNERRENAGNLRVPEGTKVTWMFNTQTTDSLSIYFGDEVIPASNIESNSNVFTFTRDLRESHAYKIFLSNTYGTNRDPIVFEAEVLTDEFPQIAVDVYKDTLRYDFVAFRGDVSDDHGIRQLMLYHRNRTESAAGEFRRDPIPVSDVPNQRFYYQWDLDSLDRIPGTELEFYVRVWDNDGVNGMKSQKSPVFVWRIPGAEEIDEELERIAEKTSNTLDKTINKAEELEKRVQEAEERLKGKRELNFQDEMFMKELLQKRRELEQAIEQLQEQNKESLSQRDRFNKDQNEQIKEKAEQLQKLMDELLDEETKKLYEELQRLLEEQRNIDEFRQNLSELNRKESNLSKELERTLELFKRLKLEQKTQEGLEKLTEQLREQEELLKKTEKEAGEKDFNEKANEPDDNAENKDGQENKGDDRSQEGDQQDKDQNAQQDKQNNDSGQNEELLKEQEELQQKFEELKEDIEEIEELNQDLNRPQSLPDTEEEQQEISESQQKSKESLEQNNKKSSQQSQQKAVQKMKQMKQKMEEMQSSMEMDVMMENMDDLRDIMHNLLTLSFDQEELIEEFKDVQQSDPRFVTLGQEQLKIRDDAQVVEDSLLALAQRVFQLQAFVTREVENMNYHLDKSLEGIKERKKPNAASEQQFAMTAMNNLALLLDDVMEQMQDAMANPSGQGGKPGQKQPMPSLSELQQQLNQQIQDLKNSGKSGRELSEELARLAAEQERIRQAFQEMQRQFMMDNEGNKGKEPGQGLPEKMEETETDLVNKQLTEEMIQRQRDILTRMLESEDALREQDKDEQRKGETAKDYENIKPKAFEDYFKLREQEIELLRTLPPKLFPYYKKEVNEYFKRLGDTGN</sequence>
<feature type="compositionally biased region" description="Basic and acidic residues" evidence="1">
    <location>
        <begin position="569"/>
        <end position="587"/>
    </location>
</feature>
<gene>
    <name evidence="3" type="ORF">LDX50_26835</name>
</gene>
<feature type="region of interest" description="Disordered" evidence="1">
    <location>
        <begin position="678"/>
        <end position="820"/>
    </location>
</feature>